<evidence type="ECO:0000313" key="2">
    <source>
        <dbReference type="EMBL" id="MDP9974964.1"/>
    </source>
</evidence>
<dbReference type="RefSeq" id="WP_307597003.1">
    <property type="nucleotide sequence ID" value="NZ_JAUSRV010000021.1"/>
</dbReference>
<dbReference type="EMBL" id="JAUSRV010000021">
    <property type="protein sequence ID" value="MDP9974964.1"/>
    <property type="molecule type" value="Genomic_DNA"/>
</dbReference>
<sequence length="306" mass="34360">MVVDTRDIARACVASASVRRHHPNWFQWLFVHDRLPAPWADLTSGVFDIRIATPQLPLPKSYGQSRAFREIAAPHWRSAALLGSAFAHLFEAGADSAIYLDANHVWLKSLRSLQEAQDAHDVVISDVSRRHQREGPQGSTPDQSQCRLDKYSWFAPHPHLIAVRHTAEAENLSSVLADAFRTHASRQASSTLPGIHVLDDEGFGVNFESTRDLPLRFATDGSLRLGDRMVTTVNFHPDAVFEVEARSILRALGTPWLELTKWYDAQLTLFGGDSATGAHELHHNQGREEHDNDRYACAKHPYARHF</sequence>
<evidence type="ECO:0000256" key="1">
    <source>
        <dbReference type="SAM" id="MobiDB-lite"/>
    </source>
</evidence>
<gene>
    <name evidence="2" type="ORF">J2W39_006248</name>
</gene>
<comment type="caution">
    <text evidence="2">The sequence shown here is derived from an EMBL/GenBank/DDBJ whole genome shotgun (WGS) entry which is preliminary data.</text>
</comment>
<dbReference type="Proteomes" id="UP001224845">
    <property type="component" value="Unassembled WGS sequence"/>
</dbReference>
<reference evidence="2" key="1">
    <citation type="submission" date="2023-07" db="EMBL/GenBank/DDBJ databases">
        <title>Sorghum-associated microbial communities from plants grown in Nebraska, USA.</title>
        <authorList>
            <person name="Schachtman D."/>
        </authorList>
    </citation>
    <scope>NUCLEOTIDE SEQUENCE</scope>
    <source>
        <strain evidence="2">DS3315</strain>
    </source>
</reference>
<proteinExistence type="predicted"/>
<accession>A0AAW8ER38</accession>
<dbReference type="AlphaFoldDB" id="A0AAW8ER38"/>
<name>A0AAW8ER38_VARPD</name>
<organism evidence="2 3">
    <name type="scientific">Variovorax paradoxus</name>
    <dbReference type="NCBI Taxonomy" id="34073"/>
    <lineage>
        <taxon>Bacteria</taxon>
        <taxon>Pseudomonadati</taxon>
        <taxon>Pseudomonadota</taxon>
        <taxon>Betaproteobacteria</taxon>
        <taxon>Burkholderiales</taxon>
        <taxon>Comamonadaceae</taxon>
        <taxon>Variovorax</taxon>
    </lineage>
</organism>
<evidence type="ECO:0000313" key="3">
    <source>
        <dbReference type="Proteomes" id="UP001224845"/>
    </source>
</evidence>
<feature type="region of interest" description="Disordered" evidence="1">
    <location>
        <begin position="126"/>
        <end position="145"/>
    </location>
</feature>
<protein>
    <submittedName>
        <fullName evidence="2">Uncharacterized protein</fullName>
    </submittedName>
</protein>